<dbReference type="PANTHER" id="PTHR33746">
    <property type="entry name" value="RUBRERYTHRIN"/>
    <property type="match status" value="1"/>
</dbReference>
<dbReference type="SUPFAM" id="SSF47240">
    <property type="entry name" value="Ferritin-like"/>
    <property type="match status" value="1"/>
</dbReference>
<organism evidence="2">
    <name type="scientific">uncultured Desulfobacteraceae bacterium</name>
    <dbReference type="NCBI Taxonomy" id="218296"/>
    <lineage>
        <taxon>Bacteria</taxon>
        <taxon>Pseudomonadati</taxon>
        <taxon>Thermodesulfobacteriota</taxon>
        <taxon>Desulfobacteria</taxon>
        <taxon>Desulfobacterales</taxon>
        <taxon>Desulfobacteraceae</taxon>
        <taxon>environmental samples</taxon>
    </lineage>
</organism>
<dbReference type="PANTHER" id="PTHR33746:SF4">
    <property type="entry name" value="RUBRERYTHRIN"/>
    <property type="match status" value="1"/>
</dbReference>
<feature type="domain" description="Rubrerythrin diiron-binding" evidence="1">
    <location>
        <begin position="42"/>
        <end position="166"/>
    </location>
</feature>
<dbReference type="GO" id="GO:0046872">
    <property type="term" value="F:metal ion binding"/>
    <property type="evidence" value="ECO:0007669"/>
    <property type="project" value="InterPro"/>
</dbReference>
<protein>
    <recommendedName>
        <fullName evidence="1">Rubrerythrin diiron-binding domain-containing protein</fullName>
    </recommendedName>
</protein>
<name>A0A484HD17_9BACT</name>
<dbReference type="InterPro" id="IPR052753">
    <property type="entry name" value="Rbr2/Nigerythrin"/>
</dbReference>
<dbReference type="Pfam" id="PF02915">
    <property type="entry name" value="Rubrerythrin"/>
    <property type="match status" value="1"/>
</dbReference>
<dbReference type="Gene3D" id="1.20.1260.10">
    <property type="match status" value="1"/>
</dbReference>
<evidence type="ECO:0000313" key="2">
    <source>
        <dbReference type="EMBL" id="VEN73163.1"/>
    </source>
</evidence>
<dbReference type="InterPro" id="IPR003251">
    <property type="entry name" value="Rr_diiron-bd_dom"/>
</dbReference>
<reference evidence="2" key="1">
    <citation type="submission" date="2019-01" db="EMBL/GenBank/DDBJ databases">
        <authorList>
            <consortium name="Genoscope - CEA"/>
            <person name="William W."/>
        </authorList>
    </citation>
    <scope>NUCLEOTIDE SEQUENCE</scope>
    <source>
        <strain evidence="2">CR-1</strain>
    </source>
</reference>
<gene>
    <name evidence="2" type="ORF">EPICR_120061</name>
</gene>
<dbReference type="InterPro" id="IPR009078">
    <property type="entry name" value="Ferritin-like_SF"/>
</dbReference>
<sequence>MISRRQLLRLSVLFSFCYPFANIRHFAEAEEREDGYPRTRALLERAYWSETTAHRHYDEYRKKALSEGYPNIAYLFHAFSVSEKIHSENFKKILLSFGDAFQERPVPVSSADTKSNLNAAAVKELQKINRFYPDIIKKMSFESHDQTVLNCMYSWKSHQQHEKIIRDIKKFSGLFFKPLAKKIEKMSPHYHVCDICGSTMDEKPELPCEICDYPVSHYKKIQRPV</sequence>
<dbReference type="AlphaFoldDB" id="A0A484HD17"/>
<dbReference type="GO" id="GO:0016491">
    <property type="term" value="F:oxidoreductase activity"/>
    <property type="evidence" value="ECO:0007669"/>
    <property type="project" value="InterPro"/>
</dbReference>
<dbReference type="EMBL" id="CAACVI010000004">
    <property type="protein sequence ID" value="VEN73163.1"/>
    <property type="molecule type" value="Genomic_DNA"/>
</dbReference>
<dbReference type="InterPro" id="IPR012347">
    <property type="entry name" value="Ferritin-like"/>
</dbReference>
<accession>A0A484HD17</accession>
<proteinExistence type="predicted"/>
<evidence type="ECO:0000259" key="1">
    <source>
        <dbReference type="Pfam" id="PF02915"/>
    </source>
</evidence>